<dbReference type="AlphaFoldDB" id="A0A257LX92"/>
<dbReference type="InterPro" id="IPR045060">
    <property type="entry name" value="Phe-tRNA-ligase_IIc_bsu"/>
</dbReference>
<accession>A0A257LX92</accession>
<dbReference type="EMBL" id="NMUJ01000007">
    <property type="protein sequence ID" value="OYV03371.1"/>
    <property type="molecule type" value="Genomic_DNA"/>
</dbReference>
<evidence type="ECO:0000313" key="1">
    <source>
        <dbReference type="EMBL" id="OYV03371.1"/>
    </source>
</evidence>
<dbReference type="Gene3D" id="3.50.40.10">
    <property type="entry name" value="Phenylalanyl-trna Synthetase, Chain B, domain 3"/>
    <property type="match status" value="1"/>
</dbReference>
<evidence type="ECO:0000313" key="2">
    <source>
        <dbReference type="Proteomes" id="UP000216312"/>
    </source>
</evidence>
<dbReference type="PANTHER" id="PTHR10947:SF0">
    <property type="entry name" value="PHENYLALANINE--TRNA LIGASE BETA SUBUNIT"/>
    <property type="match status" value="1"/>
</dbReference>
<dbReference type="GO" id="GO:0004826">
    <property type="term" value="F:phenylalanine-tRNA ligase activity"/>
    <property type="evidence" value="ECO:0007669"/>
    <property type="project" value="InterPro"/>
</dbReference>
<organism evidence="1 2">
    <name type="scientific">candidate division WOR-3 bacterium 4484_18</name>
    <dbReference type="NCBI Taxonomy" id="2020626"/>
    <lineage>
        <taxon>Bacteria</taxon>
        <taxon>Bacteria division WOR-3</taxon>
    </lineage>
</organism>
<dbReference type="GO" id="GO:0009328">
    <property type="term" value="C:phenylalanine-tRNA ligase complex"/>
    <property type="evidence" value="ECO:0007669"/>
    <property type="project" value="TreeGrafter"/>
</dbReference>
<dbReference type="GO" id="GO:0006432">
    <property type="term" value="P:phenylalanyl-tRNA aminoacylation"/>
    <property type="evidence" value="ECO:0007669"/>
    <property type="project" value="InterPro"/>
</dbReference>
<comment type="caution">
    <text evidence="1">The sequence shown here is derived from an EMBL/GenBank/DDBJ whole genome shotgun (WGS) entry which is preliminary data.</text>
</comment>
<name>A0A257LX92_UNCW3</name>
<proteinExistence type="predicted"/>
<evidence type="ECO:0008006" key="3">
    <source>
        <dbReference type="Google" id="ProtNLM"/>
    </source>
</evidence>
<dbReference type="InterPro" id="IPR020825">
    <property type="entry name" value="Phe-tRNA_synthase-like_B3/B4"/>
</dbReference>
<dbReference type="PANTHER" id="PTHR10947">
    <property type="entry name" value="PHENYLALANYL-TRNA SYNTHETASE BETA CHAIN AND LEUCINE-RICH REPEAT-CONTAINING PROTEIN 47"/>
    <property type="match status" value="1"/>
</dbReference>
<dbReference type="Gene3D" id="3.30.56.10">
    <property type="match status" value="1"/>
</dbReference>
<gene>
    <name evidence="1" type="ORF">CGW93_00940</name>
</gene>
<protein>
    <recommendedName>
        <fullName evidence="3">Phenylalanine--tRNA ligase subunit beta</fullName>
    </recommendedName>
</protein>
<sequence>MPTIVVHKEDFLTLLGHVPDTDELARAKSQLVDIVDDELKIEIADTNRPDLWSAEGIARELSGPKEYSFFDTAPQYEVIVSPEVLEVRPYIGAFLVKDIKLTDISLRSIIQSQEKLSDLYGRGRRDIAIGIYDASKIVFPIHYRGVHPSEVRLSSRVNSIHYL</sequence>
<reference evidence="2" key="1">
    <citation type="submission" date="2017-07" db="EMBL/GenBank/DDBJ databases">
        <title>Novel pathways for hydrocarbon cycling and metabolic interdependencies in hydrothermal sediment communities.</title>
        <authorList>
            <person name="Dombrowski N."/>
            <person name="Seitz K."/>
            <person name="Teske A."/>
            <person name="Baker B."/>
        </authorList>
    </citation>
    <scope>NUCLEOTIDE SEQUENCE [LARGE SCALE GENOMIC DNA]</scope>
</reference>
<dbReference type="Proteomes" id="UP000216312">
    <property type="component" value="Unassembled WGS sequence"/>
</dbReference>